<dbReference type="InterPro" id="IPR004506">
    <property type="entry name" value="MnmA-like"/>
</dbReference>
<feature type="region of interest" description="Interaction with tRNA" evidence="9">
    <location>
        <begin position="315"/>
        <end position="316"/>
    </location>
</feature>
<dbReference type="Gene3D" id="3.40.50.620">
    <property type="entry name" value="HUPs"/>
    <property type="match status" value="1"/>
</dbReference>
<feature type="site" description="Interaction with tRNA" evidence="9">
    <location>
        <position position="133"/>
    </location>
</feature>
<evidence type="ECO:0000256" key="6">
    <source>
        <dbReference type="ARBA" id="ARBA00022884"/>
    </source>
</evidence>
<dbReference type="Proteomes" id="UP000182465">
    <property type="component" value="Unassembled WGS sequence"/>
</dbReference>
<comment type="catalytic activity">
    <reaction evidence="8 9">
        <text>S-sulfanyl-L-cysteinyl-[protein] + uridine(34) in tRNA + AH2 + ATP = 2-thiouridine(34) in tRNA + L-cysteinyl-[protein] + A + AMP + diphosphate + H(+)</text>
        <dbReference type="Rhea" id="RHEA:47032"/>
        <dbReference type="Rhea" id="RHEA-COMP:10131"/>
        <dbReference type="Rhea" id="RHEA-COMP:11726"/>
        <dbReference type="Rhea" id="RHEA-COMP:11727"/>
        <dbReference type="Rhea" id="RHEA-COMP:11728"/>
        <dbReference type="ChEBI" id="CHEBI:13193"/>
        <dbReference type="ChEBI" id="CHEBI:15378"/>
        <dbReference type="ChEBI" id="CHEBI:17499"/>
        <dbReference type="ChEBI" id="CHEBI:29950"/>
        <dbReference type="ChEBI" id="CHEBI:30616"/>
        <dbReference type="ChEBI" id="CHEBI:33019"/>
        <dbReference type="ChEBI" id="CHEBI:61963"/>
        <dbReference type="ChEBI" id="CHEBI:65315"/>
        <dbReference type="ChEBI" id="CHEBI:87170"/>
        <dbReference type="ChEBI" id="CHEBI:456215"/>
        <dbReference type="EC" id="2.8.1.13"/>
    </reaction>
</comment>
<feature type="region of interest" description="Interaction with tRNA" evidence="9">
    <location>
        <begin position="160"/>
        <end position="162"/>
    </location>
</feature>
<dbReference type="GO" id="GO:0005737">
    <property type="term" value="C:cytoplasm"/>
    <property type="evidence" value="ECO:0007669"/>
    <property type="project" value="UniProtKB-SubCell"/>
</dbReference>
<dbReference type="Pfam" id="PF20258">
    <property type="entry name" value="tRNA_Me_trans_C"/>
    <property type="match status" value="1"/>
</dbReference>
<evidence type="ECO:0000256" key="3">
    <source>
        <dbReference type="ARBA" id="ARBA00022694"/>
    </source>
</evidence>
<feature type="binding site" evidence="9">
    <location>
        <begin position="12"/>
        <end position="19"/>
    </location>
    <ligand>
        <name>ATP</name>
        <dbReference type="ChEBI" id="CHEBI:30616"/>
    </ligand>
</feature>
<feature type="binding site" evidence="9">
    <location>
        <position position="132"/>
    </location>
    <ligand>
        <name>ATP</name>
        <dbReference type="ChEBI" id="CHEBI:30616"/>
    </ligand>
</feature>
<evidence type="ECO:0000256" key="8">
    <source>
        <dbReference type="ARBA" id="ARBA00051542"/>
    </source>
</evidence>
<dbReference type="SUPFAM" id="SSF52402">
    <property type="entry name" value="Adenine nucleotide alpha hydrolases-like"/>
    <property type="match status" value="1"/>
</dbReference>
<organism evidence="12 13">
    <name type="scientific">Candidatus Kuenenbacteria bacterium CG1_02_38_13</name>
    <dbReference type="NCBI Taxonomy" id="1805235"/>
    <lineage>
        <taxon>Bacteria</taxon>
        <taxon>Candidatus Kueneniibacteriota</taxon>
    </lineage>
</organism>
<dbReference type="GO" id="GO:0002143">
    <property type="term" value="P:tRNA wobble position uridine thiolation"/>
    <property type="evidence" value="ECO:0007669"/>
    <property type="project" value="TreeGrafter"/>
</dbReference>
<keyword evidence="6 9" id="KW-0694">RNA-binding</keyword>
<comment type="function">
    <text evidence="9">Catalyzes the 2-thiolation of uridine at the wobble position (U34) of tRNA, leading to the formation of s(2)U34.</text>
</comment>
<dbReference type="InterPro" id="IPR014729">
    <property type="entry name" value="Rossmann-like_a/b/a_fold"/>
</dbReference>
<keyword evidence="7" id="KW-1015">Disulfide bond</keyword>
<comment type="caution">
    <text evidence="12">The sequence shown here is derived from an EMBL/GenBank/DDBJ whole genome shotgun (WGS) entry which is preliminary data.</text>
</comment>
<dbReference type="Gene3D" id="2.30.30.280">
    <property type="entry name" value="Adenine nucleotide alpha hydrolases-like domains"/>
    <property type="match status" value="1"/>
</dbReference>
<feature type="active site" description="Nucleophile" evidence="9">
    <location>
        <position position="108"/>
    </location>
</feature>
<keyword evidence="2 9" id="KW-0808">Transferase</keyword>
<keyword evidence="9" id="KW-0963">Cytoplasm</keyword>
<dbReference type="InterPro" id="IPR023382">
    <property type="entry name" value="MnmA-like_central_sf"/>
</dbReference>
<comment type="subcellular location">
    <subcellularLocation>
        <location evidence="9">Cytoplasm</location>
    </subcellularLocation>
</comment>
<dbReference type="AlphaFoldDB" id="A0A1J4U2T0"/>
<keyword evidence="5 9" id="KW-0067">ATP-binding</keyword>
<evidence type="ECO:0000256" key="1">
    <source>
        <dbReference type="ARBA" id="ARBA00022555"/>
    </source>
</evidence>
<evidence type="ECO:0000256" key="7">
    <source>
        <dbReference type="ARBA" id="ARBA00023157"/>
    </source>
</evidence>
<dbReference type="EC" id="2.8.1.13" evidence="9"/>
<evidence type="ECO:0000256" key="2">
    <source>
        <dbReference type="ARBA" id="ARBA00022679"/>
    </source>
</evidence>
<reference evidence="12 13" key="1">
    <citation type="journal article" date="2016" name="Environ. Microbiol.">
        <title>Genomic resolution of a cold subsurface aquifer community provides metabolic insights for novel microbes adapted to high CO concentrations.</title>
        <authorList>
            <person name="Probst A.J."/>
            <person name="Castelle C.J."/>
            <person name="Singh A."/>
            <person name="Brown C.T."/>
            <person name="Anantharaman K."/>
            <person name="Sharon I."/>
            <person name="Hug L.A."/>
            <person name="Burstein D."/>
            <person name="Emerson J.B."/>
            <person name="Thomas B.C."/>
            <person name="Banfield J.F."/>
        </authorList>
    </citation>
    <scope>NUCLEOTIDE SEQUENCE [LARGE SCALE GENOMIC DNA]</scope>
    <source>
        <strain evidence="12">CG1_02_38_13</strain>
    </source>
</reference>
<dbReference type="Pfam" id="PF20259">
    <property type="entry name" value="tRNA_Me_trans_M"/>
    <property type="match status" value="1"/>
</dbReference>
<evidence type="ECO:0000256" key="4">
    <source>
        <dbReference type="ARBA" id="ARBA00022741"/>
    </source>
</evidence>
<evidence type="ECO:0000313" key="13">
    <source>
        <dbReference type="Proteomes" id="UP000182465"/>
    </source>
</evidence>
<dbReference type="GO" id="GO:0103016">
    <property type="term" value="F:tRNA-uridine 2-sulfurtransferase activity"/>
    <property type="evidence" value="ECO:0007669"/>
    <property type="project" value="UniProtKB-EC"/>
</dbReference>
<accession>A0A1J4U2T0</accession>
<evidence type="ECO:0000256" key="9">
    <source>
        <dbReference type="HAMAP-Rule" id="MF_00144"/>
    </source>
</evidence>
<dbReference type="NCBIfam" id="NF001138">
    <property type="entry name" value="PRK00143.1"/>
    <property type="match status" value="1"/>
</dbReference>
<comment type="similarity">
    <text evidence="9">Belongs to the MnmA/TRMU family.</text>
</comment>
<name>A0A1J4U2T0_9BACT</name>
<feature type="binding site" evidence="9">
    <location>
        <position position="38"/>
    </location>
    <ligand>
        <name>ATP</name>
        <dbReference type="ChEBI" id="CHEBI:30616"/>
    </ligand>
</feature>
<evidence type="ECO:0000259" key="10">
    <source>
        <dbReference type="Pfam" id="PF20258"/>
    </source>
</evidence>
<dbReference type="InterPro" id="IPR046885">
    <property type="entry name" value="MnmA-like_C"/>
</dbReference>
<evidence type="ECO:0000256" key="5">
    <source>
        <dbReference type="ARBA" id="ARBA00022840"/>
    </source>
</evidence>
<protein>
    <recommendedName>
        <fullName evidence="9">tRNA-specific 2-thiouridylase MnmA</fullName>
        <ecNumber evidence="9">2.8.1.13</ecNumber>
    </recommendedName>
</protein>
<feature type="active site" description="Cysteine persulfide intermediate" evidence="9">
    <location>
        <position position="211"/>
    </location>
</feature>
<keyword evidence="1 9" id="KW-0820">tRNA-binding</keyword>
<sequence length="369" mass="41900">MQNRHNQKIVVGMSGGVDSSVALILLKNSGWQPIGVSLKYAVWDDKENTSRENICCSAASFAVAKKICDQLGVAHHIIDVSGDFRKEVIDYFTSALKRHETPNPCIVCNPRLKFKELFDWAHNHNIQYVATGHYAYIQKNKKIKKQKNNFLLLTAKDKEKDQTYSLAFLPQVYLKNIIFPLGGYTKKKVYQLAKKYGLNFFEKIKQSQDFCFVAGKSMPRFLSQEIGEKVGLIQDKEGNILGEHPGLHFYTIGQRKRIKLPGGPWFVIGFNVKENILVVSQDEKDLYQQAAILSPVHFISNQTPTRPLKIKAKIRYSHKPARATLYQLDGNKFKIVFNQPQKSITPGQYAVFYQGRVCPGGGRITDISI</sequence>
<feature type="domain" description="tRNA-specific 2-thiouridylase MnmA-like C-terminal" evidence="10">
    <location>
        <begin position="292"/>
        <end position="364"/>
    </location>
</feature>
<dbReference type="InterPro" id="IPR046884">
    <property type="entry name" value="MnmA-like_central"/>
</dbReference>
<dbReference type="FunFam" id="2.30.30.280:FF:000001">
    <property type="entry name" value="tRNA-specific 2-thiouridylase MnmA"/>
    <property type="match status" value="1"/>
</dbReference>
<proteinExistence type="inferred from homology"/>
<dbReference type="GO" id="GO:0000049">
    <property type="term" value="F:tRNA binding"/>
    <property type="evidence" value="ECO:0007669"/>
    <property type="project" value="UniProtKB-KW"/>
</dbReference>
<keyword evidence="3 9" id="KW-0819">tRNA processing</keyword>
<dbReference type="Pfam" id="PF03054">
    <property type="entry name" value="tRNA_Me_trans"/>
    <property type="match status" value="1"/>
</dbReference>
<evidence type="ECO:0000259" key="11">
    <source>
        <dbReference type="Pfam" id="PF20259"/>
    </source>
</evidence>
<dbReference type="NCBIfam" id="TIGR00420">
    <property type="entry name" value="trmU"/>
    <property type="match status" value="1"/>
</dbReference>
<dbReference type="EMBL" id="MNVB01000007">
    <property type="protein sequence ID" value="OIO18240.1"/>
    <property type="molecule type" value="Genomic_DNA"/>
</dbReference>
<gene>
    <name evidence="9" type="primary">mnmA</name>
    <name evidence="12" type="ORF">AUJ29_00235</name>
</gene>
<evidence type="ECO:0000313" key="12">
    <source>
        <dbReference type="EMBL" id="OIO18240.1"/>
    </source>
</evidence>
<dbReference type="PANTHER" id="PTHR11933:SF5">
    <property type="entry name" value="MITOCHONDRIAL TRNA-SPECIFIC 2-THIOURIDYLASE 1"/>
    <property type="match status" value="1"/>
</dbReference>
<dbReference type="CDD" id="cd01998">
    <property type="entry name" value="MnmA_TRMU-like"/>
    <property type="match status" value="1"/>
</dbReference>
<dbReference type="GO" id="GO:0005524">
    <property type="term" value="F:ATP binding"/>
    <property type="evidence" value="ECO:0007669"/>
    <property type="project" value="UniProtKB-KW"/>
</dbReference>
<dbReference type="Gene3D" id="2.40.30.10">
    <property type="entry name" value="Translation factors"/>
    <property type="match status" value="1"/>
</dbReference>
<feature type="site" description="Interaction with tRNA" evidence="9">
    <location>
        <position position="348"/>
    </location>
</feature>
<comment type="caution">
    <text evidence="9">Lacks conserved residue(s) required for the propagation of feature annotation.</text>
</comment>
<feature type="domain" description="tRNA-specific 2-thiouridylase MnmA-like central" evidence="11">
    <location>
        <begin position="220"/>
        <end position="281"/>
    </location>
</feature>
<dbReference type="HAMAP" id="MF_00144">
    <property type="entry name" value="tRNA_thiouridyl_MnmA"/>
    <property type="match status" value="1"/>
</dbReference>
<keyword evidence="4 9" id="KW-0547">Nucleotide-binding</keyword>
<dbReference type="PANTHER" id="PTHR11933">
    <property type="entry name" value="TRNA 5-METHYLAMINOMETHYL-2-THIOURIDYLATE -METHYLTRANSFERASE"/>
    <property type="match status" value="1"/>
</dbReference>